<dbReference type="PANTHER" id="PTHR47723">
    <property type="entry name" value="OS05G0353850 PROTEIN"/>
    <property type="match status" value="1"/>
</dbReference>
<dbReference type="AlphaFoldDB" id="A0ABD2ZP19"/>
<keyword evidence="4" id="KW-1185">Reference proteome</keyword>
<accession>A0ABD2ZP19</accession>
<dbReference type="Gene3D" id="3.30.420.10">
    <property type="entry name" value="Ribonuclease H-like superfamily/Ribonuclease H"/>
    <property type="match status" value="1"/>
</dbReference>
<dbReference type="InterPro" id="IPR036397">
    <property type="entry name" value="RNaseH_sf"/>
</dbReference>
<proteinExistence type="predicted"/>
<evidence type="ECO:0000313" key="3">
    <source>
        <dbReference type="EMBL" id="KAL3519902.1"/>
    </source>
</evidence>
<dbReference type="EMBL" id="JBJUIK010000008">
    <property type="protein sequence ID" value="KAL3519902.1"/>
    <property type="molecule type" value="Genomic_DNA"/>
</dbReference>
<organism evidence="3 4">
    <name type="scientific">Cinchona calisaya</name>
    <dbReference type="NCBI Taxonomy" id="153742"/>
    <lineage>
        <taxon>Eukaryota</taxon>
        <taxon>Viridiplantae</taxon>
        <taxon>Streptophyta</taxon>
        <taxon>Embryophyta</taxon>
        <taxon>Tracheophyta</taxon>
        <taxon>Spermatophyta</taxon>
        <taxon>Magnoliopsida</taxon>
        <taxon>eudicotyledons</taxon>
        <taxon>Gunneridae</taxon>
        <taxon>Pentapetalae</taxon>
        <taxon>asterids</taxon>
        <taxon>lamiids</taxon>
        <taxon>Gentianales</taxon>
        <taxon>Rubiaceae</taxon>
        <taxon>Cinchonoideae</taxon>
        <taxon>Cinchoneae</taxon>
        <taxon>Cinchona</taxon>
    </lineage>
</organism>
<feature type="domain" description="RNase H type-1" evidence="2">
    <location>
        <begin position="369"/>
        <end position="491"/>
    </location>
</feature>
<sequence length="528" mass="58667">MRVLYSVPGAFDRNLVVLGEFNGIGKFVSVEADENKLCWGEFMRIPLALEIRDSRLPIARTTPTNRNPHYAWHGDTGGDLEVDKDMGNCSNLENNEGLINSFARIQGSSGKFLAYGSDHVAHQTVNLDQEIPETGSSPDGAQIQKVSTRAHRNKDPIDTSKTYVQIKKDPNARKGRDQNGAERTIEAVRRLSQNEVMDTVMKRVMRKVSDEANRIIQPYTAQEISNAILRMDPFTSPGPDGFSPIFYQKLWPIVVHSKSALAQGFFLMIDATVDELIDPDLRQWNLQLLNDLFEPNEVNAVASIPIGSLQVNDNCVWHFNRNGLFSVRSAYHMALGMDLISATSDFTASCSSGANEVWKPCETGQFKINFDATWLKEVRICGAGVGVVVRDGNGSFVAGAASRIENIASAEHAEMRAAHMVVQLGVELHFKGFALEGDALSIINAILADECSLSWIGPLVEDLRDLLCQLSVKDISWIRRNSNAATHQAAQIGLVPPERVVWLSELLFNPSFWLIKFLYLNDKFFSLL</sequence>
<dbReference type="InterPro" id="IPR002156">
    <property type="entry name" value="RNaseH_domain"/>
</dbReference>
<reference evidence="3 4" key="1">
    <citation type="submission" date="2024-11" db="EMBL/GenBank/DDBJ databases">
        <title>A near-complete genome assembly of Cinchona calisaya.</title>
        <authorList>
            <person name="Lian D.C."/>
            <person name="Zhao X.W."/>
            <person name="Wei L."/>
        </authorList>
    </citation>
    <scope>NUCLEOTIDE SEQUENCE [LARGE SCALE GENOMIC DNA]</scope>
    <source>
        <tissue evidence="3">Nenye</tissue>
    </source>
</reference>
<feature type="compositionally biased region" description="Basic and acidic residues" evidence="1">
    <location>
        <begin position="166"/>
        <end position="182"/>
    </location>
</feature>
<evidence type="ECO:0000313" key="4">
    <source>
        <dbReference type="Proteomes" id="UP001630127"/>
    </source>
</evidence>
<evidence type="ECO:0000256" key="1">
    <source>
        <dbReference type="SAM" id="MobiDB-lite"/>
    </source>
</evidence>
<feature type="compositionally biased region" description="Polar residues" evidence="1">
    <location>
        <begin position="134"/>
        <end position="147"/>
    </location>
</feature>
<dbReference type="Proteomes" id="UP001630127">
    <property type="component" value="Unassembled WGS sequence"/>
</dbReference>
<name>A0ABD2ZP19_9GENT</name>
<dbReference type="CDD" id="cd06222">
    <property type="entry name" value="RNase_H_like"/>
    <property type="match status" value="1"/>
</dbReference>
<dbReference type="PANTHER" id="PTHR47723:SF19">
    <property type="entry name" value="POLYNUCLEOTIDYL TRANSFERASE, RIBONUCLEASE H-LIKE SUPERFAMILY PROTEIN"/>
    <property type="match status" value="1"/>
</dbReference>
<comment type="caution">
    <text evidence="3">The sequence shown here is derived from an EMBL/GenBank/DDBJ whole genome shotgun (WGS) entry which is preliminary data.</text>
</comment>
<evidence type="ECO:0000259" key="2">
    <source>
        <dbReference type="Pfam" id="PF13456"/>
    </source>
</evidence>
<dbReference type="InterPro" id="IPR044730">
    <property type="entry name" value="RNase_H-like_dom_plant"/>
</dbReference>
<gene>
    <name evidence="3" type="ORF">ACH5RR_018051</name>
</gene>
<feature type="region of interest" description="Disordered" evidence="1">
    <location>
        <begin position="131"/>
        <end position="182"/>
    </location>
</feature>
<protein>
    <recommendedName>
        <fullName evidence="2">RNase H type-1 domain-containing protein</fullName>
    </recommendedName>
</protein>
<dbReference type="Pfam" id="PF13456">
    <property type="entry name" value="RVT_3"/>
    <property type="match status" value="1"/>
</dbReference>
<dbReference type="InterPro" id="IPR053151">
    <property type="entry name" value="RNase_H-like"/>
</dbReference>